<sequence length="86" mass="8608">MTFSLRLKREASVGGLAGVSPAIRGVGMWQDMDPGPLIGGEAGISPAITGANGMRYGMENPGPLIGGEAGISPVITGNVGKRSLAD</sequence>
<dbReference type="Proteomes" id="UP000270094">
    <property type="component" value="Unassembled WGS sequence"/>
</dbReference>
<organism evidence="1 2">
    <name type="scientific">Strongylus vulgaris</name>
    <name type="common">Blood worm</name>
    <dbReference type="NCBI Taxonomy" id="40348"/>
    <lineage>
        <taxon>Eukaryota</taxon>
        <taxon>Metazoa</taxon>
        <taxon>Ecdysozoa</taxon>
        <taxon>Nematoda</taxon>
        <taxon>Chromadorea</taxon>
        <taxon>Rhabditida</taxon>
        <taxon>Rhabditina</taxon>
        <taxon>Rhabditomorpha</taxon>
        <taxon>Strongyloidea</taxon>
        <taxon>Strongylidae</taxon>
        <taxon>Strongylus</taxon>
    </lineage>
</organism>
<evidence type="ECO:0000313" key="1">
    <source>
        <dbReference type="EMBL" id="VDM83433.1"/>
    </source>
</evidence>
<accession>A0A3P7JR82</accession>
<gene>
    <name evidence="1" type="ORF">SVUK_LOCUS18431</name>
</gene>
<protein>
    <submittedName>
        <fullName evidence="1">Uncharacterized protein</fullName>
    </submittedName>
</protein>
<evidence type="ECO:0000313" key="2">
    <source>
        <dbReference type="Proteomes" id="UP000270094"/>
    </source>
</evidence>
<proteinExistence type="predicted"/>
<dbReference type="EMBL" id="UYYB01123047">
    <property type="protein sequence ID" value="VDM83433.1"/>
    <property type="molecule type" value="Genomic_DNA"/>
</dbReference>
<reference evidence="1 2" key="1">
    <citation type="submission" date="2018-11" db="EMBL/GenBank/DDBJ databases">
        <authorList>
            <consortium name="Pathogen Informatics"/>
        </authorList>
    </citation>
    <scope>NUCLEOTIDE SEQUENCE [LARGE SCALE GENOMIC DNA]</scope>
</reference>
<name>A0A3P7JR82_STRVU</name>
<dbReference type="AlphaFoldDB" id="A0A3P7JR82"/>
<keyword evidence="2" id="KW-1185">Reference proteome</keyword>